<dbReference type="NCBIfam" id="TIGR00219">
    <property type="entry name" value="mreC"/>
    <property type="match status" value="1"/>
</dbReference>
<dbReference type="Proteomes" id="UP000885750">
    <property type="component" value="Unassembled WGS sequence"/>
</dbReference>
<reference evidence="7" key="1">
    <citation type="journal article" date="2020" name="mSystems">
        <title>Genome- and Community-Level Interaction Insights into Carbon Utilization and Element Cycling Functions of Hydrothermarchaeota in Hydrothermal Sediment.</title>
        <authorList>
            <person name="Zhou Z."/>
            <person name="Liu Y."/>
            <person name="Xu W."/>
            <person name="Pan J."/>
            <person name="Luo Z.H."/>
            <person name="Li M."/>
        </authorList>
    </citation>
    <scope>NUCLEOTIDE SEQUENCE [LARGE SCALE GENOMIC DNA]</scope>
    <source>
        <strain evidence="7">HyVt-493</strain>
    </source>
</reference>
<dbReference type="Gene3D" id="2.40.10.340">
    <property type="entry name" value="Rod shape-determining protein MreC, domain 1"/>
    <property type="match status" value="1"/>
</dbReference>
<dbReference type="Gene3D" id="2.40.10.350">
    <property type="entry name" value="Rod shape-determining protein MreC, domain 2"/>
    <property type="match status" value="1"/>
</dbReference>
<dbReference type="AlphaFoldDB" id="A0A7V2T4W2"/>
<dbReference type="GO" id="GO:0005886">
    <property type="term" value="C:plasma membrane"/>
    <property type="evidence" value="ECO:0007669"/>
    <property type="project" value="TreeGrafter"/>
</dbReference>
<sequence length="280" mass="31432">QPVRATLTMISYPFKYAIHLPFNATGYLTDYFADHKKMAEENRKLRTTLDIYAARNQKYHAIANENRRLREQLNAIPKADEKHLLAEILSVSANTFSRKVTINRGSNDYMYTGQVVLSGKNIYGQIDSIAPDSAEIMQLTDKDHAIHVVNTSILKRKPDLAIDEVQGRGALAVGTGKTNLLELRNIEADVDIKKGDIYVSSGLGKLYPAGYPVAIVSSIKYNSGDSFMKVMARTLTDFTQAREVLAIWHNKNAMKSKKEEPKSQLKKNKATEKSILKKKN</sequence>
<dbReference type="EMBL" id="DRMS01000431">
    <property type="protein sequence ID" value="HFC93418.1"/>
    <property type="molecule type" value="Genomic_DNA"/>
</dbReference>
<dbReference type="GO" id="GO:0008360">
    <property type="term" value="P:regulation of cell shape"/>
    <property type="evidence" value="ECO:0007669"/>
    <property type="project" value="UniProtKB-KW"/>
</dbReference>
<dbReference type="InterPro" id="IPR007221">
    <property type="entry name" value="MreC"/>
</dbReference>
<evidence type="ECO:0000256" key="3">
    <source>
        <dbReference type="ARBA" id="ARBA00022960"/>
    </source>
</evidence>
<protein>
    <recommendedName>
        <fullName evidence="2">Cell shape-determining protein MreC</fullName>
    </recommendedName>
    <alternativeName>
        <fullName evidence="4">Cell shape protein MreC</fullName>
    </alternativeName>
</protein>
<dbReference type="PIRSF" id="PIRSF038471">
    <property type="entry name" value="MreC"/>
    <property type="match status" value="1"/>
</dbReference>
<name>A0A7V2T4W2_LEUMU</name>
<proteinExistence type="inferred from homology"/>
<feature type="non-terminal residue" evidence="7">
    <location>
        <position position="1"/>
    </location>
</feature>
<evidence type="ECO:0000259" key="6">
    <source>
        <dbReference type="Pfam" id="PF04085"/>
    </source>
</evidence>
<dbReference type="PANTHER" id="PTHR34138">
    <property type="entry name" value="CELL SHAPE-DETERMINING PROTEIN MREC"/>
    <property type="match status" value="1"/>
</dbReference>
<dbReference type="InterPro" id="IPR042175">
    <property type="entry name" value="Cell/Rod_MreC_2"/>
</dbReference>
<dbReference type="InterPro" id="IPR055342">
    <property type="entry name" value="MreC_beta-barrel_core"/>
</dbReference>
<feature type="compositionally biased region" description="Basic and acidic residues" evidence="5">
    <location>
        <begin position="256"/>
        <end position="280"/>
    </location>
</feature>
<keyword evidence="3" id="KW-0133">Cell shape</keyword>
<comment type="similarity">
    <text evidence="1">Belongs to the MreC family.</text>
</comment>
<evidence type="ECO:0000256" key="1">
    <source>
        <dbReference type="ARBA" id="ARBA00009369"/>
    </source>
</evidence>
<dbReference type="Pfam" id="PF04085">
    <property type="entry name" value="MreC"/>
    <property type="match status" value="1"/>
</dbReference>
<evidence type="ECO:0000256" key="5">
    <source>
        <dbReference type="SAM" id="MobiDB-lite"/>
    </source>
</evidence>
<comment type="caution">
    <text evidence="7">The sequence shown here is derived from an EMBL/GenBank/DDBJ whole genome shotgun (WGS) entry which is preliminary data.</text>
</comment>
<accession>A0A7V2T4W2</accession>
<gene>
    <name evidence="7" type="primary">mreC</name>
    <name evidence="7" type="ORF">ENJ51_11475</name>
</gene>
<evidence type="ECO:0000313" key="7">
    <source>
        <dbReference type="EMBL" id="HFC93418.1"/>
    </source>
</evidence>
<evidence type="ECO:0000256" key="4">
    <source>
        <dbReference type="ARBA" id="ARBA00032089"/>
    </source>
</evidence>
<feature type="domain" description="Rod shape-determining protein MreC beta-barrel core" evidence="6">
    <location>
        <begin position="88"/>
        <end position="247"/>
    </location>
</feature>
<organism evidence="7">
    <name type="scientific">Leucothrix mucor</name>
    <dbReference type="NCBI Taxonomy" id="45248"/>
    <lineage>
        <taxon>Bacteria</taxon>
        <taxon>Pseudomonadati</taxon>
        <taxon>Pseudomonadota</taxon>
        <taxon>Gammaproteobacteria</taxon>
        <taxon>Thiotrichales</taxon>
        <taxon>Thiotrichaceae</taxon>
        <taxon>Leucothrix</taxon>
    </lineage>
</organism>
<dbReference type="PANTHER" id="PTHR34138:SF1">
    <property type="entry name" value="CELL SHAPE-DETERMINING PROTEIN MREC"/>
    <property type="match status" value="1"/>
</dbReference>
<evidence type="ECO:0000256" key="2">
    <source>
        <dbReference type="ARBA" id="ARBA00013855"/>
    </source>
</evidence>
<dbReference type="InterPro" id="IPR042177">
    <property type="entry name" value="Cell/Rod_1"/>
</dbReference>
<feature type="region of interest" description="Disordered" evidence="5">
    <location>
        <begin position="255"/>
        <end position="280"/>
    </location>
</feature>